<gene>
    <name evidence="2" type="ORF">Msub_12930</name>
</gene>
<reference evidence="2 3" key="1">
    <citation type="submission" date="2015-06" db="EMBL/GenBank/DDBJ databases">
        <title>Marinobacter subterrani, a genetically tractable neutrophilic iron-oxidizing strain isolated from the Soudan Iron Mine.</title>
        <authorList>
            <person name="Bonis B.M."/>
            <person name="Gralnick J.A."/>
        </authorList>
    </citation>
    <scope>NUCLEOTIDE SEQUENCE [LARGE SCALE GENOMIC DNA]</scope>
    <source>
        <strain evidence="2 3">JG233</strain>
    </source>
</reference>
<keyword evidence="3" id="KW-1185">Reference proteome</keyword>
<accession>A0A0J7JG61</accession>
<evidence type="ECO:0000256" key="1">
    <source>
        <dbReference type="SAM" id="MobiDB-lite"/>
    </source>
</evidence>
<proteinExistence type="predicted"/>
<dbReference type="EMBL" id="LFBU01000001">
    <property type="protein sequence ID" value="KMQ76716.1"/>
    <property type="molecule type" value="Genomic_DNA"/>
</dbReference>
<dbReference type="OrthoDB" id="6366465at2"/>
<dbReference type="InterPro" id="IPR056903">
    <property type="entry name" value="PA4575-like"/>
</dbReference>
<dbReference type="STRING" id="1658765.Msub_12930"/>
<evidence type="ECO:0000313" key="3">
    <source>
        <dbReference type="Proteomes" id="UP000036102"/>
    </source>
</evidence>
<evidence type="ECO:0008006" key="4">
    <source>
        <dbReference type="Google" id="ProtNLM"/>
    </source>
</evidence>
<comment type="caution">
    <text evidence="2">The sequence shown here is derived from an EMBL/GenBank/DDBJ whole genome shotgun (WGS) entry which is preliminary data.</text>
</comment>
<feature type="region of interest" description="Disordered" evidence="1">
    <location>
        <begin position="104"/>
        <end position="123"/>
    </location>
</feature>
<dbReference type="PATRIC" id="fig|1658765.3.peg.2954"/>
<evidence type="ECO:0000313" key="2">
    <source>
        <dbReference type="EMBL" id="KMQ76716.1"/>
    </source>
</evidence>
<dbReference type="AlphaFoldDB" id="A0A0J7JG61"/>
<dbReference type="Proteomes" id="UP000036102">
    <property type="component" value="Unassembled WGS sequence"/>
</dbReference>
<name>A0A0J7JG61_9GAMM</name>
<dbReference type="Pfam" id="PF24876">
    <property type="entry name" value="PA4575"/>
    <property type="match status" value="1"/>
</dbReference>
<dbReference type="RefSeq" id="WP_048496650.1">
    <property type="nucleotide sequence ID" value="NZ_LFBU01000001.1"/>
</dbReference>
<sequence length="123" mass="13416">MKLHYFHGRGPLRELVMALEDHRIELHIRPVGEGLWGLVALAGPERGRPDGQFCRGPWKTQARAESVLRSVAGTMMGKGYEPCPGDYVVWSVVAQRLARTIGAAGEAQAVTPDADADPFQPLV</sequence>
<protein>
    <recommendedName>
        <fullName evidence="4">WGR domain</fullName>
    </recommendedName>
</protein>
<organism evidence="2 3">
    <name type="scientific">Marinobacter subterrani</name>
    <dbReference type="NCBI Taxonomy" id="1658765"/>
    <lineage>
        <taxon>Bacteria</taxon>
        <taxon>Pseudomonadati</taxon>
        <taxon>Pseudomonadota</taxon>
        <taxon>Gammaproteobacteria</taxon>
        <taxon>Pseudomonadales</taxon>
        <taxon>Marinobacteraceae</taxon>
        <taxon>Marinobacter</taxon>
    </lineage>
</organism>